<evidence type="ECO:0000313" key="8">
    <source>
        <dbReference type="Proteomes" id="UP000005139"/>
    </source>
</evidence>
<dbReference type="PANTHER" id="PTHR33602:SF1">
    <property type="entry name" value="REGULATORY PROTEIN RECX FAMILY PROTEIN"/>
    <property type="match status" value="1"/>
</dbReference>
<comment type="similarity">
    <text evidence="2 5">Belongs to the RecX family.</text>
</comment>
<dbReference type="eggNOG" id="COG2137">
    <property type="taxonomic scope" value="Bacteria"/>
</dbReference>
<comment type="caution">
    <text evidence="7">The sequence shown here is derived from an EMBL/GenBank/DDBJ whole genome shotgun (WGS) entry which is preliminary data.</text>
</comment>
<dbReference type="RefSeq" id="WP_007290645.1">
    <property type="nucleotide sequence ID" value="NZ_AAWL01000039.1"/>
</dbReference>
<dbReference type="GO" id="GO:0005737">
    <property type="term" value="C:cytoplasm"/>
    <property type="evidence" value="ECO:0007669"/>
    <property type="project" value="UniProtKB-SubCell"/>
</dbReference>
<reference evidence="7 8" key="1">
    <citation type="submission" date="2007-01" db="EMBL/GenBank/DDBJ databases">
        <title>Annotation of the draft genome assembly of Thermosinus carboxydivorans Nor1.</title>
        <authorList>
            <consortium name="US DOE Joint Genome Institute (JGI-ORNL)"/>
            <person name="Larimer F."/>
            <person name="Land M."/>
            <person name="Hauser L."/>
        </authorList>
    </citation>
    <scope>NUCLEOTIDE SEQUENCE [LARGE SCALE GENOMIC DNA]</scope>
    <source>
        <strain evidence="7 8">Nor1</strain>
    </source>
</reference>
<evidence type="ECO:0000256" key="1">
    <source>
        <dbReference type="ARBA" id="ARBA00004496"/>
    </source>
</evidence>
<evidence type="ECO:0000313" key="7">
    <source>
        <dbReference type="EMBL" id="EAX46356.1"/>
    </source>
</evidence>
<dbReference type="OrthoDB" id="1633944at2"/>
<dbReference type="PANTHER" id="PTHR33602">
    <property type="entry name" value="REGULATORY PROTEIN RECX FAMILY PROTEIN"/>
    <property type="match status" value="1"/>
</dbReference>
<dbReference type="Proteomes" id="UP000005139">
    <property type="component" value="Unassembled WGS sequence"/>
</dbReference>
<evidence type="ECO:0000256" key="5">
    <source>
        <dbReference type="HAMAP-Rule" id="MF_01114"/>
    </source>
</evidence>
<keyword evidence="4 5" id="KW-0963">Cytoplasm</keyword>
<dbReference type="InterPro" id="IPR053926">
    <property type="entry name" value="RecX_HTH_1st"/>
</dbReference>
<feature type="domain" description="RecX first three-helical" evidence="6">
    <location>
        <begin position="10"/>
        <end position="49"/>
    </location>
</feature>
<comment type="subcellular location">
    <subcellularLocation>
        <location evidence="1 5">Cytoplasm</location>
    </subcellularLocation>
</comment>
<reference evidence="7 8" key="2">
    <citation type="submission" date="2007-01" db="EMBL/GenBank/DDBJ databases">
        <title>Sequencing of the draft genome and assembly of Thermosinus carboxydivorans Nor1.</title>
        <authorList>
            <consortium name="US DOE Joint Genome Institute (JGI-PGF)"/>
            <person name="Copeland A."/>
            <person name="Lucas S."/>
            <person name="Lapidus A."/>
            <person name="Barry K."/>
            <person name="Glavina del Rio T."/>
            <person name="Dalin E."/>
            <person name="Tice H."/>
            <person name="Bruce D."/>
            <person name="Pitluck S."/>
            <person name="Richardson P."/>
        </authorList>
    </citation>
    <scope>NUCLEOTIDE SEQUENCE [LARGE SCALE GENOMIC DNA]</scope>
    <source>
        <strain evidence="7 8">Nor1</strain>
    </source>
</reference>
<proteinExistence type="inferred from homology"/>
<dbReference type="HAMAP" id="MF_01114">
    <property type="entry name" value="RecX"/>
    <property type="match status" value="1"/>
</dbReference>
<evidence type="ECO:0000256" key="2">
    <source>
        <dbReference type="ARBA" id="ARBA00009695"/>
    </source>
</evidence>
<keyword evidence="8" id="KW-1185">Reference proteome</keyword>
<comment type="function">
    <text evidence="5">Modulates RecA activity.</text>
</comment>
<name>A1HUE4_9FIRM</name>
<dbReference type="InterPro" id="IPR003783">
    <property type="entry name" value="Regulatory_RecX"/>
</dbReference>
<dbReference type="InterPro" id="IPR036388">
    <property type="entry name" value="WH-like_DNA-bd_sf"/>
</dbReference>
<evidence type="ECO:0000256" key="4">
    <source>
        <dbReference type="ARBA" id="ARBA00022490"/>
    </source>
</evidence>
<sequence length="154" mass="17638">MTLLSMKREALSTALRLLAGRAYSEQELRAKLLKCGYASCDINCVVTELRERGYLDDDALCRFLLDKYRRAGKYGKQAIISKLRQRGLPAKIVEEAAVSFDYYEEWEYAAKLIRRRFGEDYSDLAAIIRYLGAKGFSRAAILQALRHVSQETEL</sequence>
<dbReference type="GO" id="GO:0006282">
    <property type="term" value="P:regulation of DNA repair"/>
    <property type="evidence" value="ECO:0007669"/>
    <property type="project" value="UniProtKB-UniRule"/>
</dbReference>
<accession>A1HUE4</accession>
<evidence type="ECO:0000256" key="3">
    <source>
        <dbReference type="ARBA" id="ARBA00018111"/>
    </source>
</evidence>
<protein>
    <recommendedName>
        <fullName evidence="3 5">Regulatory protein RecX</fullName>
    </recommendedName>
</protein>
<gene>
    <name evidence="5" type="primary">recX</name>
    <name evidence="7" type="ORF">TcarDRAFT_0017</name>
</gene>
<organism evidence="7 8">
    <name type="scientific">Thermosinus carboxydivorans Nor1</name>
    <dbReference type="NCBI Taxonomy" id="401526"/>
    <lineage>
        <taxon>Bacteria</taxon>
        <taxon>Bacillati</taxon>
        <taxon>Bacillota</taxon>
        <taxon>Negativicutes</taxon>
        <taxon>Selenomonadales</taxon>
        <taxon>Sporomusaceae</taxon>
        <taxon>Thermosinus</taxon>
    </lineage>
</organism>
<evidence type="ECO:0000259" key="6">
    <source>
        <dbReference type="Pfam" id="PF21982"/>
    </source>
</evidence>
<dbReference type="Pfam" id="PF21982">
    <property type="entry name" value="RecX_HTH1"/>
    <property type="match status" value="1"/>
</dbReference>
<dbReference type="Gene3D" id="1.10.10.10">
    <property type="entry name" value="Winged helix-like DNA-binding domain superfamily/Winged helix DNA-binding domain"/>
    <property type="match status" value="1"/>
</dbReference>
<dbReference type="EMBL" id="AAWL01000039">
    <property type="protein sequence ID" value="EAX46356.1"/>
    <property type="molecule type" value="Genomic_DNA"/>
</dbReference>
<dbReference type="AlphaFoldDB" id="A1HUE4"/>